<dbReference type="InterPro" id="IPR046341">
    <property type="entry name" value="SET_dom_sf"/>
</dbReference>
<evidence type="ECO:0000256" key="1">
    <source>
        <dbReference type="ARBA" id="ARBA00022723"/>
    </source>
</evidence>
<evidence type="ECO:0000313" key="7">
    <source>
        <dbReference type="Proteomes" id="UP000276133"/>
    </source>
</evidence>
<dbReference type="GO" id="GO:0032259">
    <property type="term" value="P:methylation"/>
    <property type="evidence" value="ECO:0007669"/>
    <property type="project" value="UniProtKB-KW"/>
</dbReference>
<dbReference type="Gene3D" id="2.170.270.10">
    <property type="entry name" value="SET domain"/>
    <property type="match status" value="1"/>
</dbReference>
<dbReference type="PANTHER" id="PTHR12197">
    <property type="entry name" value="HISTONE-LYSINE N-METHYLTRANSFERASE SMYD"/>
    <property type="match status" value="1"/>
</dbReference>
<keyword evidence="6" id="KW-0808">Transferase</keyword>
<gene>
    <name evidence="6" type="ORF">BpHYR1_007275</name>
</gene>
<evidence type="ECO:0000256" key="3">
    <source>
        <dbReference type="ARBA" id="ARBA00022833"/>
    </source>
</evidence>
<dbReference type="Proteomes" id="UP000276133">
    <property type="component" value="Unassembled WGS sequence"/>
</dbReference>
<dbReference type="GO" id="GO:0008270">
    <property type="term" value="F:zinc ion binding"/>
    <property type="evidence" value="ECO:0007669"/>
    <property type="project" value="UniProtKB-KW"/>
</dbReference>
<evidence type="ECO:0000259" key="5">
    <source>
        <dbReference type="PROSITE" id="PS50865"/>
    </source>
</evidence>
<keyword evidence="3" id="KW-0862">Zinc</keyword>
<evidence type="ECO:0000256" key="4">
    <source>
        <dbReference type="PROSITE-ProRule" id="PRU00134"/>
    </source>
</evidence>
<dbReference type="Pfam" id="PF01753">
    <property type="entry name" value="zf-MYND"/>
    <property type="match status" value="1"/>
</dbReference>
<keyword evidence="1" id="KW-0479">Metal-binding</keyword>
<dbReference type="EMBL" id="REGN01007627">
    <property type="protein sequence ID" value="RNA05698.1"/>
    <property type="molecule type" value="Genomic_DNA"/>
</dbReference>
<protein>
    <submittedName>
        <fullName evidence="6">Histone-lysine N-methyltransferase SMYD3</fullName>
    </submittedName>
</protein>
<feature type="domain" description="MYND-type" evidence="5">
    <location>
        <begin position="28"/>
        <end position="66"/>
    </location>
</feature>
<dbReference type="PANTHER" id="PTHR12197:SF251">
    <property type="entry name" value="EG:BACR7C10.4 PROTEIN"/>
    <property type="match status" value="1"/>
</dbReference>
<dbReference type="InterPro" id="IPR002893">
    <property type="entry name" value="Znf_MYND"/>
</dbReference>
<keyword evidence="2 4" id="KW-0863">Zinc-finger</keyword>
<dbReference type="SUPFAM" id="SSF144232">
    <property type="entry name" value="HIT/MYND zinc finger-like"/>
    <property type="match status" value="1"/>
</dbReference>
<proteinExistence type="predicted"/>
<dbReference type="PROSITE" id="PS50865">
    <property type="entry name" value="ZF_MYND_2"/>
    <property type="match status" value="1"/>
</dbReference>
<dbReference type="STRING" id="10195.A0A3M7Q409"/>
<dbReference type="Gene3D" id="6.10.140.2220">
    <property type="match status" value="1"/>
</dbReference>
<dbReference type="SUPFAM" id="SSF82199">
    <property type="entry name" value="SET domain"/>
    <property type="match status" value="1"/>
</dbReference>
<comment type="caution">
    <text evidence="6">The sequence shown here is derived from an EMBL/GenBank/DDBJ whole genome shotgun (WGS) entry which is preliminary data.</text>
</comment>
<dbReference type="InterPro" id="IPR050869">
    <property type="entry name" value="H3K4_H4K5_MeTrfase"/>
</dbReference>
<keyword evidence="6" id="KW-0489">Methyltransferase</keyword>
<dbReference type="GO" id="GO:0008168">
    <property type="term" value="F:methyltransferase activity"/>
    <property type="evidence" value="ECO:0007669"/>
    <property type="project" value="UniProtKB-KW"/>
</dbReference>
<reference evidence="6 7" key="1">
    <citation type="journal article" date="2018" name="Sci. Rep.">
        <title>Genomic signatures of local adaptation to the degree of environmental predictability in rotifers.</title>
        <authorList>
            <person name="Franch-Gras L."/>
            <person name="Hahn C."/>
            <person name="Garcia-Roger E.M."/>
            <person name="Carmona M.J."/>
            <person name="Serra M."/>
            <person name="Gomez A."/>
        </authorList>
    </citation>
    <scope>NUCLEOTIDE SEQUENCE [LARGE SCALE GENOMIC DNA]</scope>
    <source>
        <strain evidence="6">HYR1</strain>
    </source>
</reference>
<keyword evidence="7" id="KW-1185">Reference proteome</keyword>
<accession>A0A3M7Q409</accession>
<evidence type="ECO:0000256" key="2">
    <source>
        <dbReference type="ARBA" id="ARBA00022771"/>
    </source>
</evidence>
<dbReference type="Gene3D" id="1.10.220.160">
    <property type="match status" value="1"/>
</dbReference>
<dbReference type="AlphaFoldDB" id="A0A3M7Q409"/>
<organism evidence="6 7">
    <name type="scientific">Brachionus plicatilis</name>
    <name type="common">Marine rotifer</name>
    <name type="synonym">Brachionus muelleri</name>
    <dbReference type="NCBI Taxonomy" id="10195"/>
    <lineage>
        <taxon>Eukaryota</taxon>
        <taxon>Metazoa</taxon>
        <taxon>Spiralia</taxon>
        <taxon>Gnathifera</taxon>
        <taxon>Rotifera</taxon>
        <taxon>Eurotatoria</taxon>
        <taxon>Monogononta</taxon>
        <taxon>Pseudotrocha</taxon>
        <taxon>Ploima</taxon>
        <taxon>Brachionidae</taxon>
        <taxon>Brachionus</taxon>
    </lineage>
</organism>
<name>A0A3M7Q409_BRAPC</name>
<dbReference type="PROSITE" id="PS01360">
    <property type="entry name" value="ZF_MYND_1"/>
    <property type="match status" value="1"/>
</dbReference>
<dbReference type="OrthoDB" id="265717at2759"/>
<dbReference type="GO" id="GO:0005634">
    <property type="term" value="C:nucleus"/>
    <property type="evidence" value="ECO:0007669"/>
    <property type="project" value="TreeGrafter"/>
</dbReference>
<evidence type="ECO:0000313" key="6">
    <source>
        <dbReference type="EMBL" id="RNA05698.1"/>
    </source>
</evidence>
<sequence>MSVIAGSCIIEALPFVHCLLYDKKQLFCDFCFKESSRCLRCSRCKFMHYCSKQCQINDWSIHEHECKKFSKIEENNKLKEEIKDDLNCIFLRTLIQVKINNKNNFTDNYGLKSFETLMDHYDDLVKDMDRLAKMQKCFCFIRDLMGEDFLLKNKLNAREMISIFGKLMVNTITIGNFDLSEMIGSGIYLSVSSIDHSCEPNSVVTFNGFKIFVKAIRKLESEEKYSISYIDILMPKKFRQQTLLKNYYFLCKCDRCLFKNEIVS</sequence>